<keyword evidence="2" id="KW-0472">Membrane</keyword>
<evidence type="ECO:0000313" key="3">
    <source>
        <dbReference type="EMBL" id="CAB9506269.1"/>
    </source>
</evidence>
<evidence type="ECO:0000256" key="1">
    <source>
        <dbReference type="SAM" id="MobiDB-lite"/>
    </source>
</evidence>
<reference evidence="3" key="1">
    <citation type="submission" date="2020-06" db="EMBL/GenBank/DDBJ databases">
        <authorList>
            <consortium name="Plant Systems Biology data submission"/>
        </authorList>
    </citation>
    <scope>NUCLEOTIDE SEQUENCE</scope>
    <source>
        <strain evidence="3">D6</strain>
    </source>
</reference>
<protein>
    <submittedName>
        <fullName evidence="3">Uncharacterized protein</fullName>
    </submittedName>
</protein>
<dbReference type="AlphaFoldDB" id="A0A9N8DUM5"/>
<keyword evidence="4" id="KW-1185">Reference proteome</keyword>
<keyword evidence="2" id="KW-1133">Transmembrane helix</keyword>
<organism evidence="3 4">
    <name type="scientific">Seminavis robusta</name>
    <dbReference type="NCBI Taxonomy" id="568900"/>
    <lineage>
        <taxon>Eukaryota</taxon>
        <taxon>Sar</taxon>
        <taxon>Stramenopiles</taxon>
        <taxon>Ochrophyta</taxon>
        <taxon>Bacillariophyta</taxon>
        <taxon>Bacillariophyceae</taxon>
        <taxon>Bacillariophycidae</taxon>
        <taxon>Naviculales</taxon>
        <taxon>Naviculaceae</taxon>
        <taxon>Seminavis</taxon>
    </lineage>
</organism>
<sequence>MMYWIHPNKNNKNNHDKRNRKPQWDYLGVTSLALVFLHGWVGHATLLSCSVASGTVGMAAIYSIYQQSECQEDEERKRKEKLYGWILGMLLAVMLCTSTTSILLVGDGMDVLWEVYRGFSLAVLIFITQHLIQQCLQVQLARSSIDKTITTKSAISTEDEDANEDTLSSFRTFLEQDKQKLNQQKKKRSPKKSPKRKSSSKRSKSKQEQQPATPNESILLQSCLRSTTTSSNHKDMVRGDLRSVRFAEDDNGLETVFEISKHQLTTQRVLVLLLLPQVYAYEFVALEYDILGGDTGTHTQQQQKPIRIAQLLQLLPSLASDPTMARQTFLRLLRMDCSTHKNKKKSTTTTPTEMINALTLQSYNLQNDEILVAVPRGSTPPQVMESSKQVLQNPKLMKARVLYSSRLAIEMESGSLFL</sequence>
<keyword evidence="2" id="KW-0812">Transmembrane</keyword>
<feature type="compositionally biased region" description="Basic residues" evidence="1">
    <location>
        <begin position="183"/>
        <end position="204"/>
    </location>
</feature>
<feature type="region of interest" description="Disordered" evidence="1">
    <location>
        <begin position="179"/>
        <end position="220"/>
    </location>
</feature>
<feature type="compositionally biased region" description="Polar residues" evidence="1">
    <location>
        <begin position="208"/>
        <end position="220"/>
    </location>
</feature>
<evidence type="ECO:0000313" key="4">
    <source>
        <dbReference type="Proteomes" id="UP001153069"/>
    </source>
</evidence>
<accession>A0A9N8DUM5</accession>
<evidence type="ECO:0000256" key="2">
    <source>
        <dbReference type="SAM" id="Phobius"/>
    </source>
</evidence>
<gene>
    <name evidence="3" type="ORF">SEMRO_260_G101680.1</name>
</gene>
<feature type="transmembrane region" description="Helical" evidence="2">
    <location>
        <begin position="85"/>
        <end position="105"/>
    </location>
</feature>
<dbReference type="Proteomes" id="UP001153069">
    <property type="component" value="Unassembled WGS sequence"/>
</dbReference>
<name>A0A9N8DUM5_9STRA</name>
<comment type="caution">
    <text evidence="3">The sequence shown here is derived from an EMBL/GenBank/DDBJ whole genome shotgun (WGS) entry which is preliminary data.</text>
</comment>
<proteinExistence type="predicted"/>
<dbReference type="EMBL" id="CAICTM010000259">
    <property type="protein sequence ID" value="CAB9506269.1"/>
    <property type="molecule type" value="Genomic_DNA"/>
</dbReference>
<feature type="transmembrane region" description="Helical" evidence="2">
    <location>
        <begin position="47"/>
        <end position="65"/>
    </location>
</feature>